<feature type="compositionally biased region" description="Basic and acidic residues" evidence="6">
    <location>
        <begin position="28"/>
        <end position="77"/>
    </location>
</feature>
<comment type="caution">
    <text evidence="5">Lacks conserved residue(s) required for the propagation of feature annotation.</text>
</comment>
<proteinExistence type="inferred from homology"/>
<name>A0ABU6IWR4_9ACTN</name>
<keyword evidence="3 5" id="KW-0949">S-adenosyl-L-methionine</keyword>
<sequence>MRNDHRAHNQRRAYDRASQGDRTAQGRPFDKSRSTRGDKNRPFDKSRPARFGKDQKEGKSGKPDRGPRSGGPRRDSASRPAGPRLDSGPRSGGAPRPDSVRRDERPARAEDARRQHDKRKGKSYGKRATSARELALSAIHQLRERDAFAQEVIAKTIDESRLSREDRAFATRLVLGVVSTRGTLDEILDSCMDSPDDVSPAVRDALDLSVYEIIYLEKSPHAAVDQGVELVRSVAPRASGLANAVLRRVVRAKESFPFGDPRTDLAAYARLHGFPVWLAERLLKELGPEGAHDFMKASNEPAPVFVAVNAAKATDDEVVSVLRDAHGEPEPVVVGGRVVAGCYRLASGTVLLDGRVRRMLNQGLLLVSDATSQAVASLVVGERLPNSFLEVGAGRATKTILDQSCACRRFGEQIPDYVTVDNHAFKTKLLRERAEQYGANVAEALTGDGSDLAAVVGERTFDVVFIDAPCTGLGTLRRHADIRWRLRRGTIAEQAELDRALLASAAAHVAPGGILAYATCTITHEENADAVEKFLESDAGAAFELVPYDNPELGIQTPFFSTTLVPSGPDAHFLALLRRKA</sequence>
<evidence type="ECO:0000256" key="4">
    <source>
        <dbReference type="ARBA" id="ARBA00022884"/>
    </source>
</evidence>
<dbReference type="InterPro" id="IPR029063">
    <property type="entry name" value="SAM-dependent_MTases_sf"/>
</dbReference>
<protein>
    <submittedName>
        <fullName evidence="8">Transcription antitermination factor NusB</fullName>
    </submittedName>
</protein>
<evidence type="ECO:0000256" key="2">
    <source>
        <dbReference type="ARBA" id="ARBA00022679"/>
    </source>
</evidence>
<dbReference type="InterPro" id="IPR023267">
    <property type="entry name" value="RCMT"/>
</dbReference>
<dbReference type="InterPro" id="IPR001678">
    <property type="entry name" value="MeTrfase_RsmB-F_NOP2_dom"/>
</dbReference>
<dbReference type="InterPro" id="IPR049560">
    <property type="entry name" value="MeTrfase_RsmB-F_NOP2_cat"/>
</dbReference>
<keyword evidence="4 5" id="KW-0694">RNA-binding</keyword>
<dbReference type="PRINTS" id="PR02008">
    <property type="entry name" value="RCMTFAMILY"/>
</dbReference>
<feature type="compositionally biased region" description="Basic and acidic residues" evidence="6">
    <location>
        <begin position="1"/>
        <end position="19"/>
    </location>
</feature>
<accession>A0ABU6IWR4</accession>
<dbReference type="Gene3D" id="1.10.940.10">
    <property type="entry name" value="NusB-like"/>
    <property type="match status" value="1"/>
</dbReference>
<dbReference type="Pfam" id="PF01029">
    <property type="entry name" value="NusB"/>
    <property type="match status" value="1"/>
</dbReference>
<dbReference type="Proteomes" id="UP001343724">
    <property type="component" value="Unassembled WGS sequence"/>
</dbReference>
<dbReference type="Pfam" id="PF01189">
    <property type="entry name" value="Methyltr_RsmB-F"/>
    <property type="match status" value="1"/>
</dbReference>
<keyword evidence="9" id="KW-1185">Reference proteome</keyword>
<keyword evidence="2 5" id="KW-0808">Transferase</keyword>
<evidence type="ECO:0000256" key="1">
    <source>
        <dbReference type="ARBA" id="ARBA00022603"/>
    </source>
</evidence>
<evidence type="ECO:0000313" key="8">
    <source>
        <dbReference type="EMBL" id="MEC4294218.1"/>
    </source>
</evidence>
<dbReference type="InterPro" id="IPR006027">
    <property type="entry name" value="NusB_RsmB_TIM44"/>
</dbReference>
<evidence type="ECO:0000256" key="5">
    <source>
        <dbReference type="PROSITE-ProRule" id="PRU01023"/>
    </source>
</evidence>
<dbReference type="SUPFAM" id="SSF48013">
    <property type="entry name" value="NusB-like"/>
    <property type="match status" value="1"/>
</dbReference>
<evidence type="ECO:0000313" key="9">
    <source>
        <dbReference type="Proteomes" id="UP001343724"/>
    </source>
</evidence>
<dbReference type="EMBL" id="JAYMFH010000003">
    <property type="protein sequence ID" value="MEC4294218.1"/>
    <property type="molecule type" value="Genomic_DNA"/>
</dbReference>
<evidence type="ECO:0000259" key="7">
    <source>
        <dbReference type="PROSITE" id="PS51686"/>
    </source>
</evidence>
<feature type="binding site" evidence="5">
    <location>
        <position position="448"/>
    </location>
    <ligand>
        <name>S-adenosyl-L-methionine</name>
        <dbReference type="ChEBI" id="CHEBI:59789"/>
    </ligand>
</feature>
<feature type="domain" description="SAM-dependent MTase RsmB/NOP-type" evidence="7">
    <location>
        <begin position="294"/>
        <end position="580"/>
    </location>
</feature>
<dbReference type="PANTHER" id="PTHR22807">
    <property type="entry name" value="NOP2 YEAST -RELATED NOL1/NOP2/FMU SUN DOMAIN-CONTAINING"/>
    <property type="match status" value="1"/>
</dbReference>
<keyword evidence="1 5" id="KW-0489">Methyltransferase</keyword>
<dbReference type="PANTHER" id="PTHR22807:SF53">
    <property type="entry name" value="RIBOSOMAL RNA SMALL SUBUNIT METHYLTRANSFERASE B-RELATED"/>
    <property type="match status" value="1"/>
</dbReference>
<dbReference type="RefSeq" id="WP_326438854.1">
    <property type="nucleotide sequence ID" value="NZ_JAYMFH010000003.1"/>
</dbReference>
<reference evidence="8 9" key="1">
    <citation type="submission" date="2024-01" db="EMBL/GenBank/DDBJ databases">
        <title>novel species in genus Adlercreutzia.</title>
        <authorList>
            <person name="Liu X."/>
        </authorList>
    </citation>
    <scope>NUCLEOTIDE SEQUENCE [LARGE SCALE GENOMIC DNA]</scope>
    <source>
        <strain evidence="8 9">R22</strain>
    </source>
</reference>
<feature type="active site" description="Nucleophile" evidence="5">
    <location>
        <position position="520"/>
    </location>
</feature>
<dbReference type="InterPro" id="IPR054728">
    <property type="entry name" value="RsmB-like_ferredoxin"/>
</dbReference>
<dbReference type="InterPro" id="IPR035926">
    <property type="entry name" value="NusB-like_sf"/>
</dbReference>
<comment type="caution">
    <text evidence="8">The sequence shown here is derived from an EMBL/GenBank/DDBJ whole genome shotgun (WGS) entry which is preliminary data.</text>
</comment>
<comment type="similarity">
    <text evidence="5">Belongs to the class I-like SAM-binding methyltransferase superfamily. RsmB/NOP family.</text>
</comment>
<gene>
    <name evidence="8" type="ORF">VJ920_02715</name>
</gene>
<feature type="region of interest" description="Disordered" evidence="6">
    <location>
        <begin position="1"/>
        <end position="130"/>
    </location>
</feature>
<dbReference type="PROSITE" id="PS51686">
    <property type="entry name" value="SAM_MT_RSMB_NOP"/>
    <property type="match status" value="1"/>
</dbReference>
<evidence type="ECO:0000256" key="6">
    <source>
        <dbReference type="SAM" id="MobiDB-lite"/>
    </source>
</evidence>
<feature type="compositionally biased region" description="Basic residues" evidence="6">
    <location>
        <begin position="115"/>
        <end position="125"/>
    </location>
</feature>
<dbReference type="Gene3D" id="3.40.50.150">
    <property type="entry name" value="Vaccinia Virus protein VP39"/>
    <property type="match status" value="1"/>
</dbReference>
<evidence type="ECO:0000256" key="3">
    <source>
        <dbReference type="ARBA" id="ARBA00022691"/>
    </source>
</evidence>
<feature type="compositionally biased region" description="Basic and acidic residues" evidence="6">
    <location>
        <begin position="98"/>
        <end position="114"/>
    </location>
</feature>
<organism evidence="8 9">
    <name type="scientific">Adlercreutzia shanghongiae</name>
    <dbReference type="NCBI Taxonomy" id="3111773"/>
    <lineage>
        <taxon>Bacteria</taxon>
        <taxon>Bacillati</taxon>
        <taxon>Actinomycetota</taxon>
        <taxon>Coriobacteriia</taxon>
        <taxon>Eggerthellales</taxon>
        <taxon>Eggerthellaceae</taxon>
        <taxon>Adlercreutzia</taxon>
    </lineage>
</organism>
<dbReference type="Pfam" id="PF22458">
    <property type="entry name" value="RsmF-B_ferredox"/>
    <property type="match status" value="1"/>
</dbReference>
<feature type="binding site" evidence="5">
    <location>
        <position position="467"/>
    </location>
    <ligand>
        <name>S-adenosyl-L-methionine</name>
        <dbReference type="ChEBI" id="CHEBI:59789"/>
    </ligand>
</feature>
<dbReference type="SUPFAM" id="SSF53335">
    <property type="entry name" value="S-adenosyl-L-methionine-dependent methyltransferases"/>
    <property type="match status" value="1"/>
</dbReference>
<feature type="binding site" evidence="5">
    <location>
        <position position="421"/>
    </location>
    <ligand>
        <name>S-adenosyl-L-methionine</name>
        <dbReference type="ChEBI" id="CHEBI:59789"/>
    </ligand>
</feature>